<dbReference type="EMBL" id="JAGSPC010000001">
    <property type="protein sequence ID" value="MBV7259741.1"/>
    <property type="molecule type" value="Genomic_DNA"/>
</dbReference>
<dbReference type="InterPro" id="IPR000223">
    <property type="entry name" value="Pept_S26A_signal_pept_1"/>
</dbReference>
<evidence type="ECO:0000256" key="5">
    <source>
        <dbReference type="ARBA" id="ARBA00022801"/>
    </source>
</evidence>
<comment type="subcellular location">
    <subcellularLocation>
        <location evidence="7">Membrane</location>
        <topology evidence="7">Single-pass type II membrane protein</topology>
    </subcellularLocation>
</comment>
<keyword evidence="7" id="KW-0645">Protease</keyword>
<evidence type="ECO:0000256" key="8">
    <source>
        <dbReference type="SAM" id="MobiDB-lite"/>
    </source>
</evidence>
<evidence type="ECO:0000256" key="7">
    <source>
        <dbReference type="RuleBase" id="RU362042"/>
    </source>
</evidence>
<protein>
    <recommendedName>
        <fullName evidence="4 7">Signal peptidase I</fullName>
        <ecNumber evidence="3 7">3.4.21.89</ecNumber>
    </recommendedName>
</protein>
<feature type="transmembrane region" description="Helical" evidence="7">
    <location>
        <begin position="32"/>
        <end position="53"/>
    </location>
</feature>
<evidence type="ECO:0000313" key="11">
    <source>
        <dbReference type="Proteomes" id="UP001138681"/>
    </source>
</evidence>
<evidence type="ECO:0000313" key="10">
    <source>
        <dbReference type="EMBL" id="MBV7259741.1"/>
    </source>
</evidence>
<evidence type="ECO:0000259" key="9">
    <source>
        <dbReference type="Pfam" id="PF10502"/>
    </source>
</evidence>
<reference evidence="10" key="1">
    <citation type="submission" date="2021-04" db="EMBL/GenBank/DDBJ databases">
        <authorList>
            <person name="Pira H."/>
            <person name="Risdian C."/>
            <person name="Wink J."/>
        </authorList>
    </citation>
    <scope>NUCLEOTIDE SEQUENCE</scope>
    <source>
        <strain evidence="10">WH158</strain>
    </source>
</reference>
<dbReference type="EC" id="3.4.21.89" evidence="3 7"/>
<evidence type="ECO:0000256" key="4">
    <source>
        <dbReference type="ARBA" id="ARBA00019232"/>
    </source>
</evidence>
<dbReference type="GO" id="GO:0006465">
    <property type="term" value="P:signal peptide processing"/>
    <property type="evidence" value="ECO:0007669"/>
    <property type="project" value="InterPro"/>
</dbReference>
<evidence type="ECO:0000256" key="6">
    <source>
        <dbReference type="PIRSR" id="PIRSR600223-1"/>
    </source>
</evidence>
<dbReference type="InterPro" id="IPR019533">
    <property type="entry name" value="Peptidase_S26"/>
</dbReference>
<gene>
    <name evidence="10" type="primary">lepB</name>
    <name evidence="10" type="ORF">KCG46_09185</name>
</gene>
<keyword evidence="11" id="KW-1185">Reference proteome</keyword>
<dbReference type="GO" id="GO:0016020">
    <property type="term" value="C:membrane"/>
    <property type="evidence" value="ECO:0007669"/>
    <property type="project" value="UniProtKB-SubCell"/>
</dbReference>
<dbReference type="GO" id="GO:0004252">
    <property type="term" value="F:serine-type endopeptidase activity"/>
    <property type="evidence" value="ECO:0007669"/>
    <property type="project" value="InterPro"/>
</dbReference>
<dbReference type="InterPro" id="IPR019758">
    <property type="entry name" value="Pept_S26A_signal_pept_1_CS"/>
</dbReference>
<comment type="caution">
    <text evidence="10">The sequence shown here is derived from an EMBL/GenBank/DDBJ whole genome shotgun (WGS) entry which is preliminary data.</text>
</comment>
<dbReference type="RefSeq" id="WP_218404934.1">
    <property type="nucleotide sequence ID" value="NZ_JAGSPC010000001.1"/>
</dbReference>
<dbReference type="AlphaFoldDB" id="A0A9X1F3Q9"/>
<organism evidence="10 11">
    <name type="scientific">Erythrobacter crassostreae</name>
    <dbReference type="NCBI Taxonomy" id="2828328"/>
    <lineage>
        <taxon>Bacteria</taxon>
        <taxon>Pseudomonadati</taxon>
        <taxon>Pseudomonadota</taxon>
        <taxon>Alphaproteobacteria</taxon>
        <taxon>Sphingomonadales</taxon>
        <taxon>Erythrobacteraceae</taxon>
        <taxon>Erythrobacter/Porphyrobacter group</taxon>
        <taxon>Erythrobacter</taxon>
    </lineage>
</organism>
<dbReference type="PROSITE" id="PS00760">
    <property type="entry name" value="SPASE_I_2"/>
    <property type="match status" value="1"/>
</dbReference>
<dbReference type="InterPro" id="IPR019757">
    <property type="entry name" value="Pept_S26A_signal_pept_1_Lys-AS"/>
</dbReference>
<dbReference type="PROSITE" id="PS00761">
    <property type="entry name" value="SPASE_I_3"/>
    <property type="match status" value="1"/>
</dbReference>
<comment type="similarity">
    <text evidence="2 7">Belongs to the peptidase S26 family.</text>
</comment>
<sequence>MNVKTQTAPVDTVEDETGTDTGTDSWWSFTKFVLKLVTAVLIFRICIFSPFSIPSESMLPRLMNGDYLLAAKWSYGFSGNSLPFDAGLPEGRILASQPERGDMVIFKHPIDNTDYIKRVIALPGDRIAVLGGQLVLNGEFIPREQIADFDIPVSINTSCSWGADEVTSDAGEQVCRYRQFKETLPGGRSYNVLDFGLTQGDSFEEVTIPEGHMFVMGDNRDNSRDSRFEAMSGDAVGIVPQDKLVGEAFVIMWSTDGGAEWLKPWTWFSSARGSRIGTVL</sequence>
<proteinExistence type="inferred from homology"/>
<evidence type="ECO:0000256" key="2">
    <source>
        <dbReference type="ARBA" id="ARBA00009370"/>
    </source>
</evidence>
<comment type="catalytic activity">
    <reaction evidence="1 7">
        <text>Cleavage of hydrophobic, N-terminal signal or leader sequences from secreted and periplasmic proteins.</text>
        <dbReference type="EC" id="3.4.21.89"/>
    </reaction>
</comment>
<dbReference type="CDD" id="cd06530">
    <property type="entry name" value="S26_SPase_I"/>
    <property type="match status" value="1"/>
</dbReference>
<dbReference type="GO" id="GO:0009003">
    <property type="term" value="F:signal peptidase activity"/>
    <property type="evidence" value="ECO:0007669"/>
    <property type="project" value="UniProtKB-EC"/>
</dbReference>
<dbReference type="PANTHER" id="PTHR43390:SF1">
    <property type="entry name" value="CHLOROPLAST PROCESSING PEPTIDASE"/>
    <property type="match status" value="1"/>
</dbReference>
<keyword evidence="7" id="KW-0812">Transmembrane</keyword>
<keyword evidence="5 7" id="KW-0378">Hydrolase</keyword>
<feature type="active site" evidence="6">
    <location>
        <position position="57"/>
    </location>
</feature>
<name>A0A9X1F3Q9_9SPHN</name>
<evidence type="ECO:0000256" key="1">
    <source>
        <dbReference type="ARBA" id="ARBA00000677"/>
    </source>
</evidence>
<dbReference type="Pfam" id="PF10502">
    <property type="entry name" value="Peptidase_S26"/>
    <property type="match status" value="1"/>
</dbReference>
<dbReference type="Proteomes" id="UP001138681">
    <property type="component" value="Unassembled WGS sequence"/>
</dbReference>
<keyword evidence="7" id="KW-0472">Membrane</keyword>
<feature type="active site" evidence="6">
    <location>
        <position position="117"/>
    </location>
</feature>
<dbReference type="PANTHER" id="PTHR43390">
    <property type="entry name" value="SIGNAL PEPTIDASE I"/>
    <property type="match status" value="1"/>
</dbReference>
<feature type="region of interest" description="Disordered" evidence="8">
    <location>
        <begin position="1"/>
        <end position="20"/>
    </location>
</feature>
<dbReference type="NCBIfam" id="TIGR02227">
    <property type="entry name" value="sigpep_I_bact"/>
    <property type="match status" value="1"/>
</dbReference>
<accession>A0A9X1F3Q9</accession>
<evidence type="ECO:0000256" key="3">
    <source>
        <dbReference type="ARBA" id="ARBA00013208"/>
    </source>
</evidence>
<feature type="domain" description="Peptidase S26" evidence="9">
    <location>
        <begin position="27"/>
        <end position="253"/>
    </location>
</feature>
<keyword evidence="7" id="KW-1133">Transmembrane helix</keyword>